<dbReference type="Proteomes" id="UP000295719">
    <property type="component" value="Unassembled WGS sequence"/>
</dbReference>
<dbReference type="PANTHER" id="PTHR37943">
    <property type="entry name" value="PROTEIN VES"/>
    <property type="match status" value="1"/>
</dbReference>
<reference evidence="1 2" key="1">
    <citation type="submission" date="2019-03" db="EMBL/GenBank/DDBJ databases">
        <title>Genomic Encyclopedia of Type Strains, Phase IV (KMG-IV): sequencing the most valuable type-strain genomes for metagenomic binning, comparative biology and taxonomic classification.</title>
        <authorList>
            <person name="Goeker M."/>
        </authorList>
    </citation>
    <scope>NUCLEOTIDE SEQUENCE [LARGE SCALE GENOMIC DNA]</scope>
    <source>
        <strain evidence="1 2">DSM 19580</strain>
    </source>
</reference>
<evidence type="ECO:0008006" key="3">
    <source>
        <dbReference type="Google" id="ProtNLM"/>
    </source>
</evidence>
<proteinExistence type="predicted"/>
<organism evidence="1 2">
    <name type="scientific">Biostraticola tofi</name>
    <dbReference type="NCBI Taxonomy" id="466109"/>
    <lineage>
        <taxon>Bacteria</taxon>
        <taxon>Pseudomonadati</taxon>
        <taxon>Pseudomonadota</taxon>
        <taxon>Gammaproteobacteria</taxon>
        <taxon>Enterobacterales</taxon>
        <taxon>Bruguierivoracaceae</taxon>
        <taxon>Biostraticola</taxon>
    </lineage>
</organism>
<sequence length="204" mass="22485">MSLPVYFHYDRLAVSRWRNGGGETRQIASLPTDDDAEAFAWRASIATIEQQGPFSRFPATDRIITLLSGDGVKLERSDTGSCHALTVVGEPWEFDGEWPIDTTLLGGTSLDFNIMTRRPAWQAKVRAASSLQLLTAGHSGVVYVLKGSWRYDIVGQEGLPKVNGSRVLGPEEGLWWHLSNQYASLVPQDEHCLALWADIFPAAG</sequence>
<dbReference type="InterPro" id="IPR014710">
    <property type="entry name" value="RmlC-like_jellyroll"/>
</dbReference>
<gene>
    <name evidence="1" type="ORF">EDC52_10618</name>
</gene>
<dbReference type="CDD" id="cd20293">
    <property type="entry name" value="cupin_HutD_N"/>
    <property type="match status" value="1"/>
</dbReference>
<keyword evidence="2" id="KW-1185">Reference proteome</keyword>
<dbReference type="Gene3D" id="2.60.120.10">
    <property type="entry name" value="Jelly Rolls"/>
    <property type="match status" value="1"/>
</dbReference>
<dbReference type="InterPro" id="IPR011051">
    <property type="entry name" value="RmlC_Cupin_sf"/>
</dbReference>
<dbReference type="OrthoDB" id="9800082at2"/>
<dbReference type="SUPFAM" id="SSF51182">
    <property type="entry name" value="RmlC-like cupins"/>
    <property type="match status" value="1"/>
</dbReference>
<comment type="caution">
    <text evidence="1">The sequence shown here is derived from an EMBL/GenBank/DDBJ whole genome shotgun (WGS) entry which is preliminary data.</text>
</comment>
<evidence type="ECO:0000313" key="1">
    <source>
        <dbReference type="EMBL" id="TCV95088.1"/>
    </source>
</evidence>
<evidence type="ECO:0000313" key="2">
    <source>
        <dbReference type="Proteomes" id="UP000295719"/>
    </source>
</evidence>
<protein>
    <recommendedName>
        <fullName evidence="3">HutD family protein</fullName>
    </recommendedName>
</protein>
<dbReference type="InterPro" id="IPR010282">
    <property type="entry name" value="Uncharacterised_HutD/Ves"/>
</dbReference>
<name>A0A4R3YTP9_9GAMM</name>
<dbReference type="Pfam" id="PF05962">
    <property type="entry name" value="HutD"/>
    <property type="match status" value="1"/>
</dbReference>
<accession>A0A4R3YTP9</accession>
<dbReference type="PANTHER" id="PTHR37943:SF1">
    <property type="entry name" value="PROTEIN VES"/>
    <property type="match status" value="1"/>
</dbReference>
<dbReference type="AlphaFoldDB" id="A0A4R3YTP9"/>
<dbReference type="EMBL" id="SMCR01000006">
    <property type="protein sequence ID" value="TCV95088.1"/>
    <property type="molecule type" value="Genomic_DNA"/>
</dbReference>
<dbReference type="RefSeq" id="WP_131865781.1">
    <property type="nucleotide sequence ID" value="NZ_SMCR01000006.1"/>
</dbReference>